<feature type="coiled-coil region" evidence="1">
    <location>
        <begin position="116"/>
        <end position="175"/>
    </location>
</feature>
<organism evidence="2 3">
    <name type="scientific">Symbiodinium necroappetens</name>
    <dbReference type="NCBI Taxonomy" id="1628268"/>
    <lineage>
        <taxon>Eukaryota</taxon>
        <taxon>Sar</taxon>
        <taxon>Alveolata</taxon>
        <taxon>Dinophyceae</taxon>
        <taxon>Suessiales</taxon>
        <taxon>Symbiodiniaceae</taxon>
        <taxon>Symbiodinium</taxon>
    </lineage>
</organism>
<gene>
    <name evidence="2" type="ORF">SNEC2469_LOCUS26762</name>
</gene>
<keyword evidence="3" id="KW-1185">Reference proteome</keyword>
<comment type="caution">
    <text evidence="2">The sequence shown here is derived from an EMBL/GenBank/DDBJ whole genome shotgun (WGS) entry which is preliminary data.</text>
</comment>
<protein>
    <submittedName>
        <fullName evidence="2">Uncharacterized protein</fullName>
    </submittedName>
</protein>
<feature type="coiled-coil region" evidence="1">
    <location>
        <begin position="32"/>
        <end position="59"/>
    </location>
</feature>
<evidence type="ECO:0000313" key="2">
    <source>
        <dbReference type="EMBL" id="CAE7854589.1"/>
    </source>
</evidence>
<dbReference type="EMBL" id="CAJNJA010055130">
    <property type="protein sequence ID" value="CAE7854589.1"/>
    <property type="molecule type" value="Genomic_DNA"/>
</dbReference>
<dbReference type="AlphaFoldDB" id="A0A813A7J3"/>
<dbReference type="Proteomes" id="UP000601435">
    <property type="component" value="Unassembled WGS sequence"/>
</dbReference>
<reference evidence="2" key="1">
    <citation type="submission" date="2021-02" db="EMBL/GenBank/DDBJ databases">
        <authorList>
            <person name="Dougan E. K."/>
            <person name="Rhodes N."/>
            <person name="Thang M."/>
            <person name="Chan C."/>
        </authorList>
    </citation>
    <scope>NUCLEOTIDE SEQUENCE</scope>
</reference>
<proteinExistence type="predicted"/>
<evidence type="ECO:0000256" key="1">
    <source>
        <dbReference type="SAM" id="Coils"/>
    </source>
</evidence>
<dbReference type="OrthoDB" id="439545at2759"/>
<name>A0A813A7J3_9DINO</name>
<accession>A0A813A7J3</accession>
<evidence type="ECO:0000313" key="3">
    <source>
        <dbReference type="Proteomes" id="UP000601435"/>
    </source>
</evidence>
<sequence>MGAASGLADRCRDLQHRAAVLNLELDSLKKGARQKRQAMEECSRDARDLAQRLELAEKDQPGSTLLVEAEAADLHSDFKAEVVSLLTERSELRESLQKQKEMAELQQLLADERMLLEKRRMSAADMLREIADLEEQADDLERNSQRVLGEMRNSLERLAMQVEELRRAKDQAEDWLGAVWAALNQQRREQLLLHQRVKEEDDWAGRLQDRTESLVVELQVLEKETQAQQRIPETAEKETFRSLALLQQSRKDARQALSRQLARGRQVQGSLKEAETQQISLLENLRPVRPMLTPN</sequence>
<keyword evidence="1" id="KW-0175">Coiled coil</keyword>